<dbReference type="Proteomes" id="UP001501474">
    <property type="component" value="Unassembled WGS sequence"/>
</dbReference>
<gene>
    <name evidence="2" type="ORF">GCM10010104_06140</name>
</gene>
<feature type="compositionally biased region" description="Pro residues" evidence="1">
    <location>
        <begin position="54"/>
        <end position="64"/>
    </location>
</feature>
<reference evidence="2 3" key="1">
    <citation type="journal article" date="2019" name="Int. J. Syst. Evol. Microbiol.">
        <title>The Global Catalogue of Microorganisms (GCM) 10K type strain sequencing project: providing services to taxonomists for standard genome sequencing and annotation.</title>
        <authorList>
            <consortium name="The Broad Institute Genomics Platform"/>
            <consortium name="The Broad Institute Genome Sequencing Center for Infectious Disease"/>
            <person name="Wu L."/>
            <person name="Ma J."/>
        </authorList>
    </citation>
    <scope>NUCLEOTIDE SEQUENCE [LARGE SCALE GENOMIC DNA]</scope>
    <source>
        <strain evidence="2 3">JCM 3053</strain>
    </source>
</reference>
<name>A0ABN3D4J7_9ACTN</name>
<feature type="region of interest" description="Disordered" evidence="1">
    <location>
        <begin position="44"/>
        <end position="76"/>
    </location>
</feature>
<dbReference type="EMBL" id="BAAART010000011">
    <property type="protein sequence ID" value="GAA2219507.1"/>
    <property type="molecule type" value="Genomic_DNA"/>
</dbReference>
<comment type="caution">
    <text evidence="2">The sequence shown here is derived from an EMBL/GenBank/DDBJ whole genome shotgun (WGS) entry which is preliminary data.</text>
</comment>
<evidence type="ECO:0000313" key="2">
    <source>
        <dbReference type="EMBL" id="GAA2219507.1"/>
    </source>
</evidence>
<sequence>MRSIKSKSPFPKSRVRLLLARRQKPQYGIKGTALQAALRSRRALSSLSTVRPNSVPPQPHPTPETPSGLAARTPEA</sequence>
<protein>
    <submittedName>
        <fullName evidence="2">Uncharacterized protein</fullName>
    </submittedName>
</protein>
<accession>A0ABN3D4J7</accession>
<organism evidence="2 3">
    <name type="scientific">Streptomyces indiaensis</name>
    <dbReference type="NCBI Taxonomy" id="284033"/>
    <lineage>
        <taxon>Bacteria</taxon>
        <taxon>Bacillati</taxon>
        <taxon>Actinomycetota</taxon>
        <taxon>Actinomycetes</taxon>
        <taxon>Kitasatosporales</taxon>
        <taxon>Streptomycetaceae</taxon>
        <taxon>Streptomyces</taxon>
    </lineage>
</organism>
<evidence type="ECO:0000256" key="1">
    <source>
        <dbReference type="SAM" id="MobiDB-lite"/>
    </source>
</evidence>
<keyword evidence="3" id="KW-1185">Reference proteome</keyword>
<proteinExistence type="predicted"/>
<evidence type="ECO:0000313" key="3">
    <source>
        <dbReference type="Proteomes" id="UP001501474"/>
    </source>
</evidence>